<keyword evidence="1" id="KW-0472">Membrane</keyword>
<protein>
    <submittedName>
        <fullName evidence="2">Uncharacterized protein</fullName>
    </submittedName>
</protein>
<name>A0AAN4KMB2_BACTU</name>
<evidence type="ECO:0000256" key="1">
    <source>
        <dbReference type="SAM" id="Phobius"/>
    </source>
</evidence>
<dbReference type="AlphaFoldDB" id="A0AAN4KMB2"/>
<accession>A0AAN4KMB2</accession>
<dbReference type="EMBL" id="ARXZ02000027">
    <property type="protein sequence ID" value="ERH97651.1"/>
    <property type="molecule type" value="Genomic_DNA"/>
</dbReference>
<keyword evidence="1" id="KW-0812">Transmembrane</keyword>
<reference evidence="2 3" key="1">
    <citation type="journal article" date="2013" name="Genome Announc.">
        <title>Draft Genome Sequence of Bacillus thuringiensis var. thuringiensis Strain T01-328, a Brazilian Isolate That Produces a Soluble Pesticide Protein, Cry1Ia.</title>
        <authorList>
            <person name="Varani A.M."/>
            <person name="Lemos M.V."/>
            <person name="Fernandes C.C."/>
            <person name="Lemos E.G."/>
            <person name="Alves E.C."/>
            <person name="Desiderio J.A."/>
        </authorList>
    </citation>
    <scope>NUCLEOTIDE SEQUENCE [LARGE SCALE GENOMIC DNA]</scope>
    <source>
        <strain evidence="2 3">T01-328</strain>
    </source>
</reference>
<proteinExistence type="predicted"/>
<organism evidence="2 3">
    <name type="scientific">Bacillus thuringiensis T01-328</name>
    <dbReference type="NCBI Taxonomy" id="1324966"/>
    <lineage>
        <taxon>Bacteria</taxon>
        <taxon>Bacillati</taxon>
        <taxon>Bacillota</taxon>
        <taxon>Bacilli</taxon>
        <taxon>Bacillales</taxon>
        <taxon>Bacillaceae</taxon>
        <taxon>Bacillus</taxon>
        <taxon>Bacillus cereus group</taxon>
    </lineage>
</organism>
<feature type="transmembrane region" description="Helical" evidence="1">
    <location>
        <begin position="12"/>
        <end position="30"/>
    </location>
</feature>
<dbReference type="Proteomes" id="UP000013487">
    <property type="component" value="Unassembled WGS sequence"/>
</dbReference>
<sequence length="31" mass="3359">MKTADFAVLRQTTIPAILLESGFLIVLILGN</sequence>
<evidence type="ECO:0000313" key="3">
    <source>
        <dbReference type="Proteomes" id="UP000013487"/>
    </source>
</evidence>
<evidence type="ECO:0000313" key="2">
    <source>
        <dbReference type="EMBL" id="ERH97651.1"/>
    </source>
</evidence>
<keyword evidence="1" id="KW-1133">Transmembrane helix</keyword>
<comment type="caution">
    <text evidence="2">The sequence shown here is derived from an EMBL/GenBank/DDBJ whole genome shotgun (WGS) entry which is preliminary data.</text>
</comment>
<gene>
    <name evidence="2" type="ORF">BTCBT_006239</name>
</gene>